<evidence type="ECO:0000313" key="1">
    <source>
        <dbReference type="EMBL" id="KAF2448249.1"/>
    </source>
</evidence>
<proteinExistence type="predicted"/>
<dbReference type="OrthoDB" id="194386at2759"/>
<dbReference type="EMBL" id="MU001495">
    <property type="protein sequence ID" value="KAF2448249.1"/>
    <property type="molecule type" value="Genomic_DNA"/>
</dbReference>
<dbReference type="Proteomes" id="UP000799764">
    <property type="component" value="Unassembled WGS sequence"/>
</dbReference>
<dbReference type="AlphaFoldDB" id="A0A9P4UDV7"/>
<name>A0A9P4UDV7_9PLEO</name>
<organism evidence="1 2">
    <name type="scientific">Karstenula rhodostoma CBS 690.94</name>
    <dbReference type="NCBI Taxonomy" id="1392251"/>
    <lineage>
        <taxon>Eukaryota</taxon>
        <taxon>Fungi</taxon>
        <taxon>Dikarya</taxon>
        <taxon>Ascomycota</taxon>
        <taxon>Pezizomycotina</taxon>
        <taxon>Dothideomycetes</taxon>
        <taxon>Pleosporomycetidae</taxon>
        <taxon>Pleosporales</taxon>
        <taxon>Massarineae</taxon>
        <taxon>Didymosphaeriaceae</taxon>
        <taxon>Karstenula</taxon>
    </lineage>
</organism>
<reference evidence="1" key="1">
    <citation type="journal article" date="2020" name="Stud. Mycol.">
        <title>101 Dothideomycetes genomes: a test case for predicting lifestyles and emergence of pathogens.</title>
        <authorList>
            <person name="Haridas S."/>
            <person name="Albert R."/>
            <person name="Binder M."/>
            <person name="Bloem J."/>
            <person name="Labutti K."/>
            <person name="Salamov A."/>
            <person name="Andreopoulos B."/>
            <person name="Baker S."/>
            <person name="Barry K."/>
            <person name="Bills G."/>
            <person name="Bluhm B."/>
            <person name="Cannon C."/>
            <person name="Castanera R."/>
            <person name="Culley D."/>
            <person name="Daum C."/>
            <person name="Ezra D."/>
            <person name="Gonzalez J."/>
            <person name="Henrissat B."/>
            <person name="Kuo A."/>
            <person name="Liang C."/>
            <person name="Lipzen A."/>
            <person name="Lutzoni F."/>
            <person name="Magnuson J."/>
            <person name="Mondo S."/>
            <person name="Nolan M."/>
            <person name="Ohm R."/>
            <person name="Pangilinan J."/>
            <person name="Park H.-J."/>
            <person name="Ramirez L."/>
            <person name="Alfaro M."/>
            <person name="Sun H."/>
            <person name="Tritt A."/>
            <person name="Yoshinaga Y."/>
            <person name="Zwiers L.-H."/>
            <person name="Turgeon B."/>
            <person name="Goodwin S."/>
            <person name="Spatafora J."/>
            <person name="Crous P."/>
            <person name="Grigoriev I."/>
        </authorList>
    </citation>
    <scope>NUCLEOTIDE SEQUENCE</scope>
    <source>
        <strain evidence="1">CBS 690.94</strain>
    </source>
</reference>
<comment type="caution">
    <text evidence="1">The sequence shown here is derived from an EMBL/GenBank/DDBJ whole genome shotgun (WGS) entry which is preliminary data.</text>
</comment>
<evidence type="ECO:0000313" key="2">
    <source>
        <dbReference type="Proteomes" id="UP000799764"/>
    </source>
</evidence>
<protein>
    <submittedName>
        <fullName evidence="1">Uncharacterized protein</fullName>
    </submittedName>
</protein>
<feature type="non-terminal residue" evidence="1">
    <location>
        <position position="142"/>
    </location>
</feature>
<keyword evidence="2" id="KW-1185">Reference proteome</keyword>
<sequence>MVEQETWARLATFRRQYFQLVDPPQLRWLEGRVLKDPEVQTWMFSHLFDAEKSSTLPPDRYRLRVLKVLVSKLEKAIDDPDEDVRASFSFFFAGQRNRNIRTSVSEGTPFCRPVFCPSTMLPRQFAITLFTAHITDLCIFSY</sequence>
<gene>
    <name evidence="1" type="ORF">P171DRAFT_428359</name>
</gene>
<accession>A0A9P4UDV7</accession>